<dbReference type="InterPro" id="IPR023296">
    <property type="entry name" value="Glyco_hydro_beta-prop_sf"/>
</dbReference>
<dbReference type="PROSITE" id="PS51257">
    <property type="entry name" value="PROKAR_LIPOPROTEIN"/>
    <property type="match status" value="1"/>
</dbReference>
<dbReference type="EMBL" id="NASZ01000007">
    <property type="protein sequence ID" value="MBD0724894.1"/>
    <property type="molecule type" value="Genomic_DNA"/>
</dbReference>
<evidence type="ECO:0000256" key="1">
    <source>
        <dbReference type="ARBA" id="ARBA00009902"/>
    </source>
</evidence>
<sequence>MKKYILVVTTAALIFSCKSKRDTTTDPPVTPPVNSTSELLLFKFNESTGQTLSESKTNTSFSINGPSGSAERINGLEGKALRTNGYYGWATGKVNVTFPSNKVCISGWVAPAAFPVQRKDLDQLSDNTNASIFSNVNPYSNSGAALGIDQWGRIIGQFKVGTEVIQIVSNQQVPLKKWSFIALNINSLSGTASLYLNGSKIKTLTYAFGNLLWDKNATVYIGKESKTKTVAGFDTNGLTGAIDQVALWNKDLTDTEILNEYNKMTLSDPDLRIPLAERYANDNHRPKYHLVPSAAWTNESHGLMYVGGKYHIFSQRNYNGPYLEHINWGHYVSSDMVSWEEKTQVLWPQPGFDEVGVWSGHAVVKNGTPYIFYTGVNKARAAIGLATSNAPYDSWTKNGNPIIAGVPTTIANADFRDPFVFQNNLDWYMMVGTGLRNGTARGGLFLYKSLSDDFKQWTQQGTMMEGNPTVDGTGDFWEMPVYYNFGSKSVLLVNKLPEANALYWTGTFDGSKFIKDNPVPQKLEVINHLLSPSICPDANGKLTAIGIIPDHVSSEKNKQQGWAHVFSLPRVWTLVNGKIVQVPHPNVLSLRGTSKNFTNVSFNQSSSNVLNGASGTQYEIVATIDPGTATKVGFSLMSNLSINEQTLVYYDMTTKSFVVDRSKSSILNDVPKSIQSSNYELPAGDIRWRIFVDASVIEVFVNEELAFATRSFPSEGSNQIDLYAQGGTAVAKDLKIYNIQGGGTVSVAKFDDAKEDILHPVVYPNPSSSDFNFKFNTVQKDLYVAAYIFDINGFPIRKIEKLLSSENDIVKWDGITDNGMKAREGVYLIKGFVGNKLFDAKIIIN</sequence>
<keyword evidence="3" id="KW-0378">Hydrolase</keyword>
<dbReference type="CDD" id="cd08996">
    <property type="entry name" value="GH32_FFase"/>
    <property type="match status" value="1"/>
</dbReference>
<protein>
    <recommendedName>
        <fullName evidence="2">beta-fructofuranosidase</fullName>
        <ecNumber evidence="2">3.2.1.26</ecNumber>
    </recommendedName>
</protein>
<evidence type="ECO:0000313" key="7">
    <source>
        <dbReference type="EMBL" id="MBD0724894.1"/>
    </source>
</evidence>
<dbReference type="Pfam" id="PF13385">
    <property type="entry name" value="Laminin_G_3"/>
    <property type="match status" value="1"/>
</dbReference>
<name>A0ABR7USG8_9FLAO</name>
<dbReference type="EC" id="3.2.1.26" evidence="2"/>
<dbReference type="InterPro" id="IPR013189">
    <property type="entry name" value="Glyco_hydro_32_C"/>
</dbReference>
<evidence type="ECO:0000259" key="6">
    <source>
        <dbReference type="Pfam" id="PF08244"/>
    </source>
</evidence>
<evidence type="ECO:0000259" key="5">
    <source>
        <dbReference type="Pfam" id="PF00251"/>
    </source>
</evidence>
<accession>A0ABR7USG8</accession>
<dbReference type="PANTHER" id="PTHR43101:SF1">
    <property type="entry name" value="BETA-FRUCTOSIDASE"/>
    <property type="match status" value="1"/>
</dbReference>
<dbReference type="InterPro" id="IPR001362">
    <property type="entry name" value="Glyco_hydro_32"/>
</dbReference>
<dbReference type="PANTHER" id="PTHR43101">
    <property type="entry name" value="BETA-FRUCTOSIDASE"/>
    <property type="match status" value="1"/>
</dbReference>
<dbReference type="Pfam" id="PF00251">
    <property type="entry name" value="Glyco_hydro_32N"/>
    <property type="match status" value="1"/>
</dbReference>
<dbReference type="Gene3D" id="2.60.120.200">
    <property type="match status" value="1"/>
</dbReference>
<comment type="similarity">
    <text evidence="1">Belongs to the glycosyl hydrolase 32 family.</text>
</comment>
<dbReference type="Pfam" id="PF08244">
    <property type="entry name" value="Glyco_hydro_32C"/>
    <property type="match status" value="1"/>
</dbReference>
<dbReference type="Gene3D" id="2.115.10.20">
    <property type="entry name" value="Glycosyl hydrolase domain, family 43"/>
    <property type="match status" value="1"/>
</dbReference>
<evidence type="ECO:0000256" key="4">
    <source>
        <dbReference type="ARBA" id="ARBA00023295"/>
    </source>
</evidence>
<dbReference type="RefSeq" id="WP_188220264.1">
    <property type="nucleotide sequence ID" value="NZ_NASZ01000007.1"/>
</dbReference>
<dbReference type="Gene3D" id="2.60.40.4070">
    <property type="match status" value="1"/>
</dbReference>
<comment type="caution">
    <text evidence="7">The sequence shown here is derived from an EMBL/GenBank/DDBJ whole genome shotgun (WGS) entry which is preliminary data.</text>
</comment>
<dbReference type="Proteomes" id="UP000661715">
    <property type="component" value="Unassembled WGS sequence"/>
</dbReference>
<evidence type="ECO:0000256" key="3">
    <source>
        <dbReference type="ARBA" id="ARBA00022801"/>
    </source>
</evidence>
<reference evidence="7 8" key="1">
    <citation type="journal article" date="2020" name="Microbiol. Res.">
        <title>Flavobacterium pokkalii sp. nov., a novel plant growth promoting native rhizobacteria isolated from pokkali rice grown in coastal saline affected agricultural regions of southern India, Kerala.</title>
        <authorList>
            <person name="Menon R.R."/>
            <person name="Kumari S."/>
            <person name="Viver T."/>
            <person name="Rameshkumar N."/>
        </authorList>
    </citation>
    <scope>NUCLEOTIDE SEQUENCE [LARGE SCALE GENOMIC DNA]</scope>
    <source>
        <strain evidence="7 8">L1I52</strain>
    </source>
</reference>
<dbReference type="SUPFAM" id="SSF75005">
    <property type="entry name" value="Arabinanase/levansucrase/invertase"/>
    <property type="match status" value="1"/>
</dbReference>
<organism evidence="7 8">
    <name type="scientific">Flavobacterium pokkalii</name>
    <dbReference type="NCBI Taxonomy" id="1940408"/>
    <lineage>
        <taxon>Bacteria</taxon>
        <taxon>Pseudomonadati</taxon>
        <taxon>Bacteroidota</taxon>
        <taxon>Flavobacteriia</taxon>
        <taxon>Flavobacteriales</taxon>
        <taxon>Flavobacteriaceae</taxon>
        <taxon>Flavobacterium</taxon>
    </lineage>
</organism>
<dbReference type="InterPro" id="IPR013148">
    <property type="entry name" value="Glyco_hydro_32_N"/>
</dbReference>
<dbReference type="SMART" id="SM00640">
    <property type="entry name" value="Glyco_32"/>
    <property type="match status" value="1"/>
</dbReference>
<feature type="domain" description="Glycosyl hydrolase family 32 C-terminal" evidence="6">
    <location>
        <begin position="587"/>
        <end position="737"/>
    </location>
</feature>
<keyword evidence="8" id="KW-1185">Reference proteome</keyword>
<feature type="domain" description="Glycosyl hydrolase family 32 N-terminal" evidence="5">
    <location>
        <begin position="289"/>
        <end position="583"/>
    </location>
</feature>
<evidence type="ECO:0000313" key="8">
    <source>
        <dbReference type="Proteomes" id="UP000661715"/>
    </source>
</evidence>
<dbReference type="InterPro" id="IPR013320">
    <property type="entry name" value="ConA-like_dom_sf"/>
</dbReference>
<proteinExistence type="inferred from homology"/>
<dbReference type="InterPro" id="IPR051214">
    <property type="entry name" value="GH32_Enzymes"/>
</dbReference>
<gene>
    <name evidence="7" type="ORF">B6A10_06865</name>
</gene>
<dbReference type="SUPFAM" id="SSF49899">
    <property type="entry name" value="Concanavalin A-like lectins/glucanases"/>
    <property type="match status" value="2"/>
</dbReference>
<keyword evidence="4" id="KW-0326">Glycosidase</keyword>
<evidence type="ECO:0000256" key="2">
    <source>
        <dbReference type="ARBA" id="ARBA00012758"/>
    </source>
</evidence>
<dbReference type="Gene3D" id="2.60.120.560">
    <property type="entry name" value="Exo-inulinase, domain 1"/>
    <property type="match status" value="1"/>
</dbReference>